<sequence length="180" mass="21573">MFTVDYLKKEHEELSVFVTRLEDECISILNGEEVNDEFFRAAIEFIRKYADETHHKKEEDILFKYMMDNLGAPAEKLIRTGMLTEHQMARYYVLELEKYLNNYKLEKNDRDKIQIIGNTMTYVNLLRSHIDKENNAVYPFGENNLSGEIKMKIDEEMGQRIEREEMDLDRKSQLLEIIYR</sequence>
<gene>
    <name evidence="1" type="ORF">JFY71_01630</name>
</gene>
<proteinExistence type="predicted"/>
<protein>
    <submittedName>
        <fullName evidence="1">Hemerythrin domain-containing protein</fullName>
    </submittedName>
</protein>
<dbReference type="Proteomes" id="UP000595814">
    <property type="component" value="Chromosome"/>
</dbReference>
<dbReference type="EMBL" id="CP066744">
    <property type="protein sequence ID" value="QQK08267.1"/>
    <property type="molecule type" value="Genomic_DNA"/>
</dbReference>
<evidence type="ECO:0000313" key="1">
    <source>
        <dbReference type="EMBL" id="QQK08267.1"/>
    </source>
</evidence>
<organism evidence="1 2">
    <name type="scientific">Miniphocaeibacter halophilus</name>
    <dbReference type="NCBI Taxonomy" id="2931922"/>
    <lineage>
        <taxon>Bacteria</taxon>
        <taxon>Bacillati</taxon>
        <taxon>Bacillota</taxon>
        <taxon>Tissierellia</taxon>
        <taxon>Tissierellales</taxon>
        <taxon>Peptoniphilaceae</taxon>
        <taxon>Miniphocaeibacter</taxon>
    </lineage>
</organism>
<reference evidence="1 2" key="1">
    <citation type="journal article" date="2022" name="Int. J. Syst. Evol. Microbiol.">
        <title>Miniphocaeibacter halophilus sp. nov., an ammonium-tolerant acetate-producing bacterium isolated from a biogas system.</title>
        <authorList>
            <person name="Schnurer A."/>
            <person name="Singh A."/>
            <person name="Bi S."/>
            <person name="Qiao W."/>
            <person name="Westerholm M."/>
        </authorList>
    </citation>
    <scope>NUCLEOTIDE SEQUENCE [LARGE SCALE GENOMIC DNA]</scope>
    <source>
        <strain evidence="1 2">AMB_01</strain>
    </source>
</reference>
<accession>A0AC61MS59</accession>
<keyword evidence="2" id="KW-1185">Reference proteome</keyword>
<evidence type="ECO:0000313" key="2">
    <source>
        <dbReference type="Proteomes" id="UP000595814"/>
    </source>
</evidence>
<name>A0AC61MS59_9FIRM</name>